<keyword evidence="3" id="KW-0808">Transferase</keyword>
<proteinExistence type="predicted"/>
<dbReference type="AlphaFoldDB" id="A0A2P5FRH1"/>
<gene>
    <name evidence="3" type="ORF">TorRG33x02_038090</name>
</gene>
<dbReference type="Pfam" id="PF10536">
    <property type="entry name" value="PMD"/>
    <property type="match status" value="1"/>
</dbReference>
<feature type="region of interest" description="Disordered" evidence="1">
    <location>
        <begin position="566"/>
        <end position="591"/>
    </location>
</feature>
<keyword evidence="4" id="KW-1185">Reference proteome</keyword>
<feature type="region of interest" description="Disordered" evidence="1">
    <location>
        <begin position="487"/>
        <end position="509"/>
    </location>
</feature>
<protein>
    <submittedName>
        <fullName evidence="3">Aminotransferase-like mobile domain containing protein</fullName>
    </submittedName>
</protein>
<dbReference type="OrthoDB" id="1572276at2759"/>
<dbReference type="STRING" id="63057.A0A2P5FRH1"/>
<keyword evidence="3" id="KW-0032">Aminotransferase</keyword>
<comment type="caution">
    <text evidence="3">The sequence shown here is derived from an EMBL/GenBank/DDBJ whole genome shotgun (WGS) entry which is preliminary data.</text>
</comment>
<reference evidence="4" key="1">
    <citation type="submission" date="2016-06" db="EMBL/GenBank/DDBJ databases">
        <title>Parallel loss of symbiosis genes in relatives of nitrogen-fixing non-legume Parasponia.</title>
        <authorList>
            <person name="Van Velzen R."/>
            <person name="Holmer R."/>
            <person name="Bu F."/>
            <person name="Rutten L."/>
            <person name="Van Zeijl A."/>
            <person name="Liu W."/>
            <person name="Santuari L."/>
            <person name="Cao Q."/>
            <person name="Sharma T."/>
            <person name="Shen D."/>
            <person name="Roswanjaya Y."/>
            <person name="Wardhani T."/>
            <person name="Kalhor M.S."/>
            <person name="Jansen J."/>
            <person name="Van den Hoogen J."/>
            <person name="Gungor B."/>
            <person name="Hartog M."/>
            <person name="Hontelez J."/>
            <person name="Verver J."/>
            <person name="Yang W.-C."/>
            <person name="Schijlen E."/>
            <person name="Repin R."/>
            <person name="Schilthuizen M."/>
            <person name="Schranz E."/>
            <person name="Heidstra R."/>
            <person name="Miyata K."/>
            <person name="Fedorova E."/>
            <person name="Kohlen W."/>
            <person name="Bisseling T."/>
            <person name="Smit S."/>
            <person name="Geurts R."/>
        </authorList>
    </citation>
    <scope>NUCLEOTIDE SEQUENCE [LARGE SCALE GENOMIC DNA]</scope>
    <source>
        <strain evidence="4">cv. RG33-2</strain>
    </source>
</reference>
<name>A0A2P5FRH1_TREOI</name>
<evidence type="ECO:0000313" key="4">
    <source>
        <dbReference type="Proteomes" id="UP000237000"/>
    </source>
</evidence>
<feature type="compositionally biased region" description="Basic and acidic residues" evidence="1">
    <location>
        <begin position="500"/>
        <end position="509"/>
    </location>
</feature>
<dbReference type="GO" id="GO:0010073">
    <property type="term" value="P:meristem maintenance"/>
    <property type="evidence" value="ECO:0007669"/>
    <property type="project" value="InterPro"/>
</dbReference>
<dbReference type="PANTHER" id="PTHR46033:SF67">
    <property type="entry name" value="AMINOTRANSFERASE-LIKE, PLANT MOBILE DOMAIN FAMILY PROTEIN"/>
    <property type="match status" value="1"/>
</dbReference>
<evidence type="ECO:0000259" key="2">
    <source>
        <dbReference type="Pfam" id="PF10536"/>
    </source>
</evidence>
<dbReference type="InterPro" id="IPR044824">
    <property type="entry name" value="MAIN-like"/>
</dbReference>
<dbReference type="InterPro" id="IPR019557">
    <property type="entry name" value="AminoTfrase-like_pln_mobile"/>
</dbReference>
<dbReference type="Proteomes" id="UP000237000">
    <property type="component" value="Unassembled WGS sequence"/>
</dbReference>
<dbReference type="GO" id="GO:0008483">
    <property type="term" value="F:transaminase activity"/>
    <property type="evidence" value="ECO:0007669"/>
    <property type="project" value="UniProtKB-KW"/>
</dbReference>
<evidence type="ECO:0000313" key="3">
    <source>
        <dbReference type="EMBL" id="POO00396.1"/>
    </source>
</evidence>
<organism evidence="3 4">
    <name type="scientific">Trema orientale</name>
    <name type="common">Charcoal tree</name>
    <name type="synonym">Celtis orientalis</name>
    <dbReference type="NCBI Taxonomy" id="63057"/>
    <lineage>
        <taxon>Eukaryota</taxon>
        <taxon>Viridiplantae</taxon>
        <taxon>Streptophyta</taxon>
        <taxon>Embryophyta</taxon>
        <taxon>Tracheophyta</taxon>
        <taxon>Spermatophyta</taxon>
        <taxon>Magnoliopsida</taxon>
        <taxon>eudicotyledons</taxon>
        <taxon>Gunneridae</taxon>
        <taxon>Pentapetalae</taxon>
        <taxon>rosids</taxon>
        <taxon>fabids</taxon>
        <taxon>Rosales</taxon>
        <taxon>Cannabaceae</taxon>
        <taxon>Trema</taxon>
    </lineage>
</organism>
<evidence type="ECO:0000256" key="1">
    <source>
        <dbReference type="SAM" id="MobiDB-lite"/>
    </source>
</evidence>
<dbReference type="InParanoid" id="A0A2P5FRH1"/>
<dbReference type="EMBL" id="JXTC01000013">
    <property type="protein sequence ID" value="POO00396.1"/>
    <property type="molecule type" value="Genomic_DNA"/>
</dbReference>
<sequence length="643" mass="73390">MEDSIVESREEIMVSPTGKNPTLKTAHFLKPTVTSIKDPSFNLPRATLRPSSTTVAKPGSLPFDVAFNGWFFPQENWKTWVERLSSKYQLTWKKAGIFDAIMGSTYKINKYPNVILELGKKWCPETNTFVFRWAEVTLTLEDMMFCGGYSVLGCPVFGPPETFLGLLEASKVRAIEEKLNEARLDFIRSKAKKACQHVWMKRFMEQESDLEHEAFLSLWLSRFVFPGLSRTTVLKQLFPLAIRLARGTRVALAPAVLATIYRDLTLLKGKMVALSESEREVTLWAPFQLVLVWAWERFLNLQPERNLVQVGEPRLAQWHKVKKPEYGNLQSALDSSGEYFSWRPYATEMDNNCVQSKFYREKSEWICVTPDLDEELESFARCLRPSELVGIEFGDSGHCIEQYLPHRVARQFGLDQDLPGNVVRSNVKHTMAWRNYNKPISLGELYIPSRFFSPEVTLRYFNWWNGTILGGKDQVESVGRQNKLREESEAKSCPPGFSPKCDDVKGRESDREDKLTIKEMFNSLEIDENANGEILRGGNPLLGIENEEMEHLNEPVEEVVQNAVGTGVETTTEDKKESEEEEKVNENGGESKLRSAYDLGAVKALEDRVGKLENLIAEIKAARGNRLMVANKWKKLKNMANSR</sequence>
<dbReference type="PANTHER" id="PTHR46033">
    <property type="entry name" value="PROTEIN MAIN-LIKE 2"/>
    <property type="match status" value="1"/>
</dbReference>
<accession>A0A2P5FRH1</accession>
<feature type="domain" description="Aminotransferase-like plant mobile" evidence="2">
    <location>
        <begin position="96"/>
        <end position="465"/>
    </location>
</feature>
<dbReference type="FunCoup" id="A0A2P5FRH1">
    <property type="interactions" value="1"/>
</dbReference>